<dbReference type="EMBL" id="BMAT01001311">
    <property type="protein sequence ID" value="GFR83069.1"/>
    <property type="molecule type" value="Genomic_DNA"/>
</dbReference>
<feature type="domain" description="BESS" evidence="2">
    <location>
        <begin position="57"/>
        <end position="89"/>
    </location>
</feature>
<comment type="caution">
    <text evidence="3">The sequence shown here is derived from an EMBL/GenBank/DDBJ whole genome shotgun (WGS) entry which is preliminary data.</text>
</comment>
<gene>
    <name evidence="3" type="ORF">ElyMa_000641500</name>
</gene>
<protein>
    <recommendedName>
        <fullName evidence="2">BESS domain-containing protein</fullName>
    </recommendedName>
</protein>
<dbReference type="Proteomes" id="UP000762676">
    <property type="component" value="Unassembled WGS sequence"/>
</dbReference>
<evidence type="ECO:0000313" key="4">
    <source>
        <dbReference type="Proteomes" id="UP000762676"/>
    </source>
</evidence>
<feature type="compositionally biased region" description="Polar residues" evidence="1">
    <location>
        <begin position="13"/>
        <end position="22"/>
    </location>
</feature>
<evidence type="ECO:0000259" key="2">
    <source>
        <dbReference type="Pfam" id="PF02944"/>
    </source>
</evidence>
<dbReference type="GO" id="GO:0003677">
    <property type="term" value="F:DNA binding"/>
    <property type="evidence" value="ECO:0007669"/>
    <property type="project" value="InterPro"/>
</dbReference>
<feature type="compositionally biased region" description="Basic and acidic residues" evidence="1">
    <location>
        <begin position="100"/>
        <end position="111"/>
    </location>
</feature>
<proteinExistence type="predicted"/>
<dbReference type="Pfam" id="PF02944">
    <property type="entry name" value="BESS"/>
    <property type="match status" value="1"/>
</dbReference>
<evidence type="ECO:0000313" key="3">
    <source>
        <dbReference type="EMBL" id="GFR83069.1"/>
    </source>
</evidence>
<accession>A0AAV4GCY6</accession>
<sequence length="117" mass="13412">MNARKESCHQDSTKTTSLQSFAGSDKKTTRLVKRKAPAEDEVAAELLKVVRESDKLDEDEQFFNSCLPMVRTLSGEKLEFRNSVQQLLLQAVRRSTAARGHGERAWHENPRRTRTRI</sequence>
<feature type="compositionally biased region" description="Basic and acidic residues" evidence="1">
    <location>
        <begin position="1"/>
        <end position="12"/>
    </location>
</feature>
<feature type="region of interest" description="Disordered" evidence="1">
    <location>
        <begin position="95"/>
        <end position="117"/>
    </location>
</feature>
<organism evidence="3 4">
    <name type="scientific">Elysia marginata</name>
    <dbReference type="NCBI Taxonomy" id="1093978"/>
    <lineage>
        <taxon>Eukaryota</taxon>
        <taxon>Metazoa</taxon>
        <taxon>Spiralia</taxon>
        <taxon>Lophotrochozoa</taxon>
        <taxon>Mollusca</taxon>
        <taxon>Gastropoda</taxon>
        <taxon>Heterobranchia</taxon>
        <taxon>Euthyneura</taxon>
        <taxon>Panpulmonata</taxon>
        <taxon>Sacoglossa</taxon>
        <taxon>Placobranchoidea</taxon>
        <taxon>Plakobranchidae</taxon>
        <taxon>Elysia</taxon>
    </lineage>
</organism>
<dbReference type="InterPro" id="IPR004210">
    <property type="entry name" value="BESS_motif"/>
</dbReference>
<evidence type="ECO:0000256" key="1">
    <source>
        <dbReference type="SAM" id="MobiDB-lite"/>
    </source>
</evidence>
<feature type="region of interest" description="Disordered" evidence="1">
    <location>
        <begin position="1"/>
        <end position="37"/>
    </location>
</feature>
<reference evidence="3 4" key="1">
    <citation type="journal article" date="2021" name="Elife">
        <title>Chloroplast acquisition without the gene transfer in kleptoplastic sea slugs, Plakobranchus ocellatus.</title>
        <authorList>
            <person name="Maeda T."/>
            <person name="Takahashi S."/>
            <person name="Yoshida T."/>
            <person name="Shimamura S."/>
            <person name="Takaki Y."/>
            <person name="Nagai Y."/>
            <person name="Toyoda A."/>
            <person name="Suzuki Y."/>
            <person name="Arimoto A."/>
            <person name="Ishii H."/>
            <person name="Satoh N."/>
            <person name="Nishiyama T."/>
            <person name="Hasebe M."/>
            <person name="Maruyama T."/>
            <person name="Minagawa J."/>
            <person name="Obokata J."/>
            <person name="Shigenobu S."/>
        </authorList>
    </citation>
    <scope>NUCLEOTIDE SEQUENCE [LARGE SCALE GENOMIC DNA]</scope>
</reference>
<name>A0AAV4GCY6_9GAST</name>
<dbReference type="AlphaFoldDB" id="A0AAV4GCY6"/>
<keyword evidence="4" id="KW-1185">Reference proteome</keyword>